<feature type="domain" description="G" evidence="2">
    <location>
        <begin position="5"/>
        <end position="78"/>
    </location>
</feature>
<feature type="compositionally biased region" description="Basic and acidic residues" evidence="1">
    <location>
        <begin position="272"/>
        <end position="299"/>
    </location>
</feature>
<dbReference type="STRING" id="686832.A0A0C3C6Q0"/>
<dbReference type="HOGENOM" id="CLU_018003_1_1_1"/>
<sequence length="344" mass="38730">MSPSVMGATGSGKTTFINLASGSNLRIGRGLKSCTSVVQIAQAFELDGRSVTLIDTPGFDDTTKSDSDILRMIAAFLATAYQSGKKLAGVIYIHRISDFRMGGISTRNFKMFRQLCGESSLRNVVIVTNMWGEVSKEIGEAREQELITQDMFFKPVLDKGALLERHENTAGSAHRILRSIIDNQPLSLQIQRELVDQKMDISQTAAGEELNKELKAQMEKHRKEMRMVQEEMREAIRTKDEETRRELEIETTKLQSEMARIQQDAQKLASRYSEEKEGLEKRMQELSQSAREDAERAGAEYRRQMSALQAQLDMTASTSAAERAELIRRIDELQNRRAHGGGVH</sequence>
<dbReference type="SUPFAM" id="SSF58113">
    <property type="entry name" value="Apolipoprotein A-I"/>
    <property type="match status" value="1"/>
</dbReference>
<dbReference type="CDD" id="cd00882">
    <property type="entry name" value="Ras_like_GTPase"/>
    <property type="match status" value="1"/>
</dbReference>
<feature type="region of interest" description="Disordered" evidence="1">
    <location>
        <begin position="265"/>
        <end position="299"/>
    </location>
</feature>
<accession>A0A0C3C6Q0</accession>
<reference evidence="3 4" key="1">
    <citation type="submission" date="2014-04" db="EMBL/GenBank/DDBJ databases">
        <authorList>
            <consortium name="DOE Joint Genome Institute"/>
            <person name="Kuo A."/>
            <person name="Gay G."/>
            <person name="Dore J."/>
            <person name="Kohler A."/>
            <person name="Nagy L.G."/>
            <person name="Floudas D."/>
            <person name="Copeland A."/>
            <person name="Barry K.W."/>
            <person name="Cichocki N."/>
            <person name="Veneault-Fourrey C."/>
            <person name="LaButti K."/>
            <person name="Lindquist E.A."/>
            <person name="Lipzen A."/>
            <person name="Lundell T."/>
            <person name="Morin E."/>
            <person name="Murat C."/>
            <person name="Sun H."/>
            <person name="Tunlid A."/>
            <person name="Henrissat B."/>
            <person name="Grigoriev I.V."/>
            <person name="Hibbett D.S."/>
            <person name="Martin F."/>
            <person name="Nordberg H.P."/>
            <person name="Cantor M.N."/>
            <person name="Hua S.X."/>
        </authorList>
    </citation>
    <scope>NUCLEOTIDE SEQUENCE [LARGE SCALE GENOMIC DNA]</scope>
    <source>
        <strain evidence="4">h7</strain>
    </source>
</reference>
<protein>
    <recommendedName>
        <fullName evidence="2">G domain-containing protein</fullName>
    </recommendedName>
</protein>
<dbReference type="InterPro" id="IPR006073">
    <property type="entry name" value="GTP-bd"/>
</dbReference>
<dbReference type="SUPFAM" id="SSF52540">
    <property type="entry name" value="P-loop containing nucleoside triphosphate hydrolases"/>
    <property type="match status" value="1"/>
</dbReference>
<reference evidence="4" key="2">
    <citation type="submission" date="2015-01" db="EMBL/GenBank/DDBJ databases">
        <title>Evolutionary Origins and Diversification of the Mycorrhizal Mutualists.</title>
        <authorList>
            <consortium name="DOE Joint Genome Institute"/>
            <consortium name="Mycorrhizal Genomics Consortium"/>
            <person name="Kohler A."/>
            <person name="Kuo A."/>
            <person name="Nagy L.G."/>
            <person name="Floudas D."/>
            <person name="Copeland A."/>
            <person name="Barry K.W."/>
            <person name="Cichocki N."/>
            <person name="Veneault-Fourrey C."/>
            <person name="LaButti K."/>
            <person name="Lindquist E.A."/>
            <person name="Lipzen A."/>
            <person name="Lundell T."/>
            <person name="Morin E."/>
            <person name="Murat C."/>
            <person name="Riley R."/>
            <person name="Ohm R."/>
            <person name="Sun H."/>
            <person name="Tunlid A."/>
            <person name="Henrissat B."/>
            <person name="Grigoriev I.V."/>
            <person name="Hibbett D.S."/>
            <person name="Martin F."/>
        </authorList>
    </citation>
    <scope>NUCLEOTIDE SEQUENCE [LARGE SCALE GENOMIC DNA]</scope>
    <source>
        <strain evidence="4">h7</strain>
    </source>
</reference>
<dbReference type="GO" id="GO:0005525">
    <property type="term" value="F:GTP binding"/>
    <property type="evidence" value="ECO:0007669"/>
    <property type="project" value="InterPro"/>
</dbReference>
<dbReference type="EMBL" id="KN831784">
    <property type="protein sequence ID" value="KIM39899.1"/>
    <property type="molecule type" value="Genomic_DNA"/>
</dbReference>
<evidence type="ECO:0000313" key="3">
    <source>
        <dbReference type="EMBL" id="KIM39899.1"/>
    </source>
</evidence>
<name>A0A0C3C6Q0_HEBCY</name>
<evidence type="ECO:0000259" key="2">
    <source>
        <dbReference type="Pfam" id="PF01926"/>
    </source>
</evidence>
<evidence type="ECO:0000313" key="4">
    <source>
        <dbReference type="Proteomes" id="UP000053424"/>
    </source>
</evidence>
<dbReference type="AlphaFoldDB" id="A0A0C3C6Q0"/>
<dbReference type="OrthoDB" id="8954335at2759"/>
<evidence type="ECO:0000256" key="1">
    <source>
        <dbReference type="SAM" id="MobiDB-lite"/>
    </source>
</evidence>
<organism evidence="3 4">
    <name type="scientific">Hebeloma cylindrosporum</name>
    <dbReference type="NCBI Taxonomy" id="76867"/>
    <lineage>
        <taxon>Eukaryota</taxon>
        <taxon>Fungi</taxon>
        <taxon>Dikarya</taxon>
        <taxon>Basidiomycota</taxon>
        <taxon>Agaricomycotina</taxon>
        <taxon>Agaricomycetes</taxon>
        <taxon>Agaricomycetidae</taxon>
        <taxon>Agaricales</taxon>
        <taxon>Agaricineae</taxon>
        <taxon>Hymenogastraceae</taxon>
        <taxon>Hebeloma</taxon>
    </lineage>
</organism>
<keyword evidence="4" id="KW-1185">Reference proteome</keyword>
<dbReference type="Proteomes" id="UP000053424">
    <property type="component" value="Unassembled WGS sequence"/>
</dbReference>
<proteinExistence type="predicted"/>
<gene>
    <name evidence="3" type="ORF">M413DRAFT_19640</name>
</gene>
<dbReference type="Gene3D" id="3.40.50.300">
    <property type="entry name" value="P-loop containing nucleotide triphosphate hydrolases"/>
    <property type="match status" value="1"/>
</dbReference>
<dbReference type="InterPro" id="IPR027417">
    <property type="entry name" value="P-loop_NTPase"/>
</dbReference>
<dbReference type="Pfam" id="PF01926">
    <property type="entry name" value="MMR_HSR1"/>
    <property type="match status" value="1"/>
</dbReference>